<dbReference type="RefSeq" id="WP_110131848.1">
    <property type="nucleotide sequence ID" value="NZ_QHJQ01000010.1"/>
</dbReference>
<dbReference type="NCBIfam" id="TIGR01987">
    <property type="entry name" value="HI0074"/>
    <property type="match status" value="1"/>
</dbReference>
<dbReference type="InParanoid" id="A0A317ZER8"/>
<organism evidence="1 2">
    <name type="scientific">Coraliomargarita sinensis</name>
    <dbReference type="NCBI Taxonomy" id="2174842"/>
    <lineage>
        <taxon>Bacteria</taxon>
        <taxon>Pseudomonadati</taxon>
        <taxon>Verrucomicrobiota</taxon>
        <taxon>Opitutia</taxon>
        <taxon>Puniceicoccales</taxon>
        <taxon>Coraliomargaritaceae</taxon>
        <taxon>Coraliomargarita</taxon>
    </lineage>
</organism>
<dbReference type="OrthoDB" id="9810452at2"/>
<evidence type="ECO:0000313" key="1">
    <source>
        <dbReference type="EMBL" id="PXA03292.1"/>
    </source>
</evidence>
<dbReference type="GO" id="GO:0016740">
    <property type="term" value="F:transferase activity"/>
    <property type="evidence" value="ECO:0007669"/>
    <property type="project" value="UniProtKB-KW"/>
</dbReference>
<dbReference type="SUPFAM" id="SSF81593">
    <property type="entry name" value="Nucleotidyltransferase substrate binding subunit/domain"/>
    <property type="match status" value="1"/>
</dbReference>
<dbReference type="EMBL" id="QHJQ01000010">
    <property type="protein sequence ID" value="PXA03292.1"/>
    <property type="molecule type" value="Genomic_DNA"/>
</dbReference>
<sequence length="128" mass="14826">MEKLIQARQAVAALEDILEEPFSVIVRDATIQRVEFSSEAVWKAAREWLYTQESIEANHPRGSFRELFRIGQMDEALSMKLLDWIDDRNRTSHAYVEALAQAVFEKIPQHLQTLKSVLRVIQQSDSIK</sequence>
<keyword evidence="2" id="KW-1185">Reference proteome</keyword>
<gene>
    <name evidence="1" type="ORF">DDZ13_12775</name>
</gene>
<accession>A0A317ZER8</accession>
<proteinExistence type="predicted"/>
<protein>
    <submittedName>
        <fullName evidence="1">Nucleotidyltransferase</fullName>
    </submittedName>
</protein>
<dbReference type="Gene3D" id="1.20.120.330">
    <property type="entry name" value="Nucleotidyltransferases domain 2"/>
    <property type="match status" value="1"/>
</dbReference>
<comment type="caution">
    <text evidence="1">The sequence shown here is derived from an EMBL/GenBank/DDBJ whole genome shotgun (WGS) entry which is preliminary data.</text>
</comment>
<reference evidence="1 2" key="1">
    <citation type="submission" date="2018-05" db="EMBL/GenBank/DDBJ databases">
        <title>Coraliomargarita sinensis sp. nov., isolated from a marine solar saltern.</title>
        <authorList>
            <person name="Zhou L.Y."/>
        </authorList>
    </citation>
    <scope>NUCLEOTIDE SEQUENCE [LARGE SCALE GENOMIC DNA]</scope>
    <source>
        <strain evidence="1 2">WN38</strain>
    </source>
</reference>
<evidence type="ECO:0000313" key="2">
    <source>
        <dbReference type="Proteomes" id="UP000247099"/>
    </source>
</evidence>
<dbReference type="Proteomes" id="UP000247099">
    <property type="component" value="Unassembled WGS sequence"/>
</dbReference>
<dbReference type="InterPro" id="IPR010235">
    <property type="entry name" value="HepT"/>
</dbReference>
<dbReference type="Pfam" id="PF08780">
    <property type="entry name" value="NTase_sub_bind"/>
    <property type="match status" value="1"/>
</dbReference>
<keyword evidence="1" id="KW-0808">Transferase</keyword>
<dbReference type="AlphaFoldDB" id="A0A317ZER8"/>
<name>A0A317ZER8_9BACT</name>